<evidence type="ECO:0000256" key="3">
    <source>
        <dbReference type="ARBA" id="ARBA00023163"/>
    </source>
</evidence>
<keyword evidence="3" id="KW-0804">Transcription</keyword>
<evidence type="ECO:0000256" key="2">
    <source>
        <dbReference type="ARBA" id="ARBA00023125"/>
    </source>
</evidence>
<keyword evidence="2 4" id="KW-0238">DNA-binding</keyword>
<evidence type="ECO:0000256" key="1">
    <source>
        <dbReference type="ARBA" id="ARBA00023015"/>
    </source>
</evidence>
<evidence type="ECO:0000313" key="7">
    <source>
        <dbReference type="Proteomes" id="UP000616114"/>
    </source>
</evidence>
<dbReference type="GO" id="GO:0003700">
    <property type="term" value="F:DNA-binding transcription factor activity"/>
    <property type="evidence" value="ECO:0007669"/>
    <property type="project" value="TreeGrafter"/>
</dbReference>
<evidence type="ECO:0000259" key="5">
    <source>
        <dbReference type="PROSITE" id="PS50977"/>
    </source>
</evidence>
<evidence type="ECO:0000256" key="4">
    <source>
        <dbReference type="PROSITE-ProRule" id="PRU00335"/>
    </source>
</evidence>
<name>A0A8J2XLS7_9MICO</name>
<dbReference type="InterPro" id="IPR041484">
    <property type="entry name" value="TetR_C_25"/>
</dbReference>
<comment type="caution">
    <text evidence="6">The sequence shown here is derived from an EMBL/GenBank/DDBJ whole genome shotgun (WGS) entry which is preliminary data.</text>
</comment>
<evidence type="ECO:0000313" key="6">
    <source>
        <dbReference type="EMBL" id="GGA25357.1"/>
    </source>
</evidence>
<dbReference type="PRINTS" id="PR00455">
    <property type="entry name" value="HTHTETR"/>
</dbReference>
<accession>A0A8J2XLS7</accession>
<dbReference type="InterPro" id="IPR001647">
    <property type="entry name" value="HTH_TetR"/>
</dbReference>
<feature type="DNA-binding region" description="H-T-H motif" evidence="4">
    <location>
        <begin position="32"/>
        <end position="51"/>
    </location>
</feature>
<dbReference type="Proteomes" id="UP000616114">
    <property type="component" value="Unassembled WGS sequence"/>
</dbReference>
<proteinExistence type="predicted"/>
<dbReference type="PANTHER" id="PTHR30055:SF234">
    <property type="entry name" value="HTH-TYPE TRANSCRIPTIONAL REGULATOR BETI"/>
    <property type="match status" value="1"/>
</dbReference>
<dbReference type="InterPro" id="IPR050109">
    <property type="entry name" value="HTH-type_TetR-like_transc_reg"/>
</dbReference>
<dbReference type="InterPro" id="IPR009057">
    <property type="entry name" value="Homeodomain-like_sf"/>
</dbReference>
<reference evidence="6" key="2">
    <citation type="submission" date="2020-09" db="EMBL/GenBank/DDBJ databases">
        <authorList>
            <person name="Sun Q."/>
            <person name="Zhou Y."/>
        </authorList>
    </citation>
    <scope>NUCLEOTIDE SEQUENCE</scope>
    <source>
        <strain evidence="6">CGMCC 1.12785</strain>
    </source>
</reference>
<organism evidence="6 7">
    <name type="scientific">Sediminivirga luteola</name>
    <dbReference type="NCBI Taxonomy" id="1774748"/>
    <lineage>
        <taxon>Bacteria</taxon>
        <taxon>Bacillati</taxon>
        <taxon>Actinomycetota</taxon>
        <taxon>Actinomycetes</taxon>
        <taxon>Micrococcales</taxon>
        <taxon>Brevibacteriaceae</taxon>
        <taxon>Sediminivirga</taxon>
    </lineage>
</organism>
<feature type="domain" description="HTH tetR-type" evidence="5">
    <location>
        <begin position="10"/>
        <end position="69"/>
    </location>
</feature>
<dbReference type="EMBL" id="BMFY01000016">
    <property type="protein sequence ID" value="GGA25357.1"/>
    <property type="molecule type" value="Genomic_DNA"/>
</dbReference>
<keyword evidence="1" id="KW-0805">Transcription regulation</keyword>
<reference evidence="6" key="1">
    <citation type="journal article" date="2014" name="Int. J. Syst. Evol. Microbiol.">
        <title>Complete genome sequence of Corynebacterium casei LMG S-19264T (=DSM 44701T), isolated from a smear-ripened cheese.</title>
        <authorList>
            <consortium name="US DOE Joint Genome Institute (JGI-PGF)"/>
            <person name="Walter F."/>
            <person name="Albersmeier A."/>
            <person name="Kalinowski J."/>
            <person name="Ruckert C."/>
        </authorList>
    </citation>
    <scope>NUCLEOTIDE SEQUENCE</scope>
    <source>
        <strain evidence="6">CGMCC 1.12785</strain>
    </source>
</reference>
<dbReference type="AlphaFoldDB" id="A0A8J2XLS7"/>
<gene>
    <name evidence="6" type="ORF">GCM10011333_30440</name>
</gene>
<dbReference type="PROSITE" id="PS50977">
    <property type="entry name" value="HTH_TETR_2"/>
    <property type="match status" value="1"/>
</dbReference>
<sequence length="225" mass="24903">MNMRSPQIASDTRTRILEAAVDRFGRDGFGASLRAIAADAGVSAAAVMKHFGSKESLHRECDAHVLAVISAYKTEAMKSADLGATLMTQMARMEEFQPLIRYTMRSFLAGGDVARNLLEDMRSRALTWMAEGVKAGHLKPSRNEELRVKLTFSISIGWMVQSVLAAEKDLGELDADFWARTFDEMLMPALELYAEGLFADRTLLEHYMLYRSDPPGESGAEETSA</sequence>
<keyword evidence="7" id="KW-1185">Reference proteome</keyword>
<dbReference type="Pfam" id="PF00440">
    <property type="entry name" value="TetR_N"/>
    <property type="match status" value="1"/>
</dbReference>
<dbReference type="Gene3D" id="1.10.357.10">
    <property type="entry name" value="Tetracycline Repressor, domain 2"/>
    <property type="match status" value="1"/>
</dbReference>
<dbReference type="GO" id="GO:0000976">
    <property type="term" value="F:transcription cis-regulatory region binding"/>
    <property type="evidence" value="ECO:0007669"/>
    <property type="project" value="TreeGrafter"/>
</dbReference>
<protein>
    <submittedName>
        <fullName evidence="6">TetR family transcriptional regulator</fullName>
    </submittedName>
</protein>
<dbReference type="PANTHER" id="PTHR30055">
    <property type="entry name" value="HTH-TYPE TRANSCRIPTIONAL REGULATOR RUTR"/>
    <property type="match status" value="1"/>
</dbReference>
<dbReference type="SUPFAM" id="SSF46689">
    <property type="entry name" value="Homeodomain-like"/>
    <property type="match status" value="1"/>
</dbReference>
<dbReference type="Pfam" id="PF17933">
    <property type="entry name" value="TetR_C_25"/>
    <property type="match status" value="1"/>
</dbReference>